<evidence type="ECO:0000313" key="4">
    <source>
        <dbReference type="Proteomes" id="UP000504640"/>
    </source>
</evidence>
<dbReference type="GO" id="GO:0005669">
    <property type="term" value="C:transcription factor TFIID complex"/>
    <property type="evidence" value="ECO:0007669"/>
    <property type="project" value="InterPro"/>
</dbReference>
<organism evidence="4 5">
    <name type="scientific">Sapajus apella</name>
    <name type="common">Brown-capped capuchin</name>
    <name type="synonym">Cebus apella</name>
    <dbReference type="NCBI Taxonomy" id="9515"/>
    <lineage>
        <taxon>Eukaryota</taxon>
        <taxon>Metazoa</taxon>
        <taxon>Chordata</taxon>
        <taxon>Craniata</taxon>
        <taxon>Vertebrata</taxon>
        <taxon>Euteleostomi</taxon>
        <taxon>Mammalia</taxon>
        <taxon>Eutheria</taxon>
        <taxon>Euarchontoglires</taxon>
        <taxon>Primates</taxon>
        <taxon>Haplorrhini</taxon>
        <taxon>Platyrrhini</taxon>
        <taxon>Cebidae</taxon>
        <taxon>Cebinae</taxon>
        <taxon>Sapajus</taxon>
    </lineage>
</organism>
<accession>A0A6J3HHV3</accession>
<evidence type="ECO:0000313" key="5">
    <source>
        <dbReference type="RefSeq" id="XP_032129557.1"/>
    </source>
</evidence>
<dbReference type="PANTHER" id="PTHR13218">
    <property type="entry name" value="TRANSCRIPTION INITIATION FACTOR TFIID SUBUNIT 11-RELATED"/>
    <property type="match status" value="1"/>
</dbReference>
<dbReference type="RefSeq" id="XP_032129557.1">
    <property type="nucleotide sequence ID" value="XM_032273666.1"/>
</dbReference>
<gene>
    <name evidence="5" type="primary">LOC116547905</name>
</gene>
<evidence type="ECO:0000259" key="3">
    <source>
        <dbReference type="Pfam" id="PF04719"/>
    </source>
</evidence>
<dbReference type="PANTHER" id="PTHR13218:SF15">
    <property type="entry name" value="TATA-BOX BINDING PROTEIN ASSOCIATED FACTOR 11 LIKE PROTEIN 2-RELATED"/>
    <property type="match status" value="1"/>
</dbReference>
<feature type="domain" description="TAFII28-like protein" evidence="3">
    <location>
        <begin position="121"/>
        <end position="205"/>
    </location>
</feature>
<feature type="compositionally biased region" description="Basic and acidic residues" evidence="2">
    <location>
        <begin position="97"/>
        <end position="110"/>
    </location>
</feature>
<dbReference type="AlphaFoldDB" id="A0A6J3HHV3"/>
<dbReference type="InterPro" id="IPR009072">
    <property type="entry name" value="Histone-fold"/>
</dbReference>
<feature type="non-terminal residue" evidence="5">
    <location>
        <position position="1"/>
    </location>
</feature>
<name>A0A6J3HHV3_SAPAP</name>
<dbReference type="GeneID" id="116547905"/>
<dbReference type="GO" id="GO:0051123">
    <property type="term" value="P:RNA polymerase II preinitiation complex assembly"/>
    <property type="evidence" value="ECO:0007669"/>
    <property type="project" value="InterPro"/>
</dbReference>
<evidence type="ECO:0000256" key="1">
    <source>
        <dbReference type="ARBA" id="ARBA00009788"/>
    </source>
</evidence>
<dbReference type="SUPFAM" id="SSF47113">
    <property type="entry name" value="Histone-fold"/>
    <property type="match status" value="1"/>
</dbReference>
<dbReference type="InterPro" id="IPR006809">
    <property type="entry name" value="TAFII28_dom"/>
</dbReference>
<dbReference type="CDD" id="cd08048">
    <property type="entry name" value="HFD_TAF11"/>
    <property type="match status" value="1"/>
</dbReference>
<dbReference type="Gene3D" id="1.10.20.10">
    <property type="entry name" value="Histone, subunit A"/>
    <property type="match status" value="1"/>
</dbReference>
<dbReference type="Pfam" id="PF04719">
    <property type="entry name" value="TAFII28"/>
    <property type="match status" value="1"/>
</dbReference>
<comment type="similarity">
    <text evidence="1">Belongs to the TAF11 family.</text>
</comment>
<sequence length="223" mass="24518">FHSLTTPAGYSASTALPWTRSMDYICVSAVETGRQTGVSAEMFTMPRGLEASNKVGIPEDLDGNLEASGKLRSQDVMDLTADDEEVSASAPPASKRLKTDTKGKERKPTVDEDEAQRMTTLLSAMSEEQLARYEVCRRSAFPKARIAHLMQSITGRSVSENVAIAMAGTAKVLVGEVVEEALDVCEMWGESQPLQPKHLREAVRRLKSKGVFPNTKYKKIMFF</sequence>
<keyword evidence="4" id="KW-1185">Reference proteome</keyword>
<proteinExistence type="inferred from homology"/>
<dbReference type="InterPro" id="IPR045127">
    <property type="entry name" value="TAF11-like"/>
</dbReference>
<dbReference type="FunFam" id="1.10.20.10:FF:000025">
    <property type="entry name" value="Transcription initiation factor TFIID subunit 11"/>
    <property type="match status" value="1"/>
</dbReference>
<reference evidence="5" key="1">
    <citation type="submission" date="2025-08" db="UniProtKB">
        <authorList>
            <consortium name="RefSeq"/>
        </authorList>
    </citation>
    <scope>IDENTIFICATION</scope>
    <source>
        <tissue evidence="5">Blood</tissue>
    </source>
</reference>
<feature type="region of interest" description="Disordered" evidence="2">
    <location>
        <begin position="82"/>
        <end position="115"/>
    </location>
</feature>
<dbReference type="Proteomes" id="UP000504640">
    <property type="component" value="Unplaced"/>
</dbReference>
<dbReference type="GO" id="GO:0016251">
    <property type="term" value="F:RNA polymerase II general transcription initiation factor activity"/>
    <property type="evidence" value="ECO:0007669"/>
    <property type="project" value="TreeGrafter"/>
</dbReference>
<protein>
    <submittedName>
        <fullName evidence="5">TAF11-like protein ENSP00000332601</fullName>
    </submittedName>
</protein>
<evidence type="ECO:0000256" key="2">
    <source>
        <dbReference type="SAM" id="MobiDB-lite"/>
    </source>
</evidence>
<dbReference type="GO" id="GO:0046982">
    <property type="term" value="F:protein heterodimerization activity"/>
    <property type="evidence" value="ECO:0007669"/>
    <property type="project" value="InterPro"/>
</dbReference>